<keyword evidence="14" id="KW-1185">Reference proteome</keyword>
<keyword evidence="3 11" id="KW-0732">Signal</keyword>
<evidence type="ECO:0000259" key="12">
    <source>
        <dbReference type="PROSITE" id="PS51767"/>
    </source>
</evidence>
<organism evidence="13 14">
    <name type="scientific">Hesseltinella vesiculosa</name>
    <dbReference type="NCBI Taxonomy" id="101127"/>
    <lineage>
        <taxon>Eukaryota</taxon>
        <taxon>Fungi</taxon>
        <taxon>Fungi incertae sedis</taxon>
        <taxon>Mucoromycota</taxon>
        <taxon>Mucoromycotina</taxon>
        <taxon>Mucoromycetes</taxon>
        <taxon>Mucorales</taxon>
        <taxon>Cunninghamellaceae</taxon>
        <taxon>Hesseltinella</taxon>
    </lineage>
</organism>
<proteinExistence type="inferred from homology"/>
<dbReference type="SUPFAM" id="SSF50630">
    <property type="entry name" value="Acid proteases"/>
    <property type="match status" value="1"/>
</dbReference>
<dbReference type="GO" id="GO:0006508">
    <property type="term" value="P:proteolysis"/>
    <property type="evidence" value="ECO:0007669"/>
    <property type="project" value="UniProtKB-KW"/>
</dbReference>
<dbReference type="InterPro" id="IPR001969">
    <property type="entry name" value="Aspartic_peptidase_AS"/>
</dbReference>
<dbReference type="Gene3D" id="2.40.70.10">
    <property type="entry name" value="Acid Proteases"/>
    <property type="match status" value="2"/>
</dbReference>
<name>A0A1X2GPI0_9FUNG</name>
<evidence type="ECO:0000256" key="5">
    <source>
        <dbReference type="ARBA" id="ARBA00022801"/>
    </source>
</evidence>
<dbReference type="InterPro" id="IPR033876">
    <property type="entry name" value="SAP-like"/>
</dbReference>
<dbReference type="PANTHER" id="PTHR47966">
    <property type="entry name" value="BETA-SITE APP-CLEAVING ENZYME, ISOFORM A-RELATED"/>
    <property type="match status" value="1"/>
</dbReference>
<reference evidence="13 14" key="1">
    <citation type="submission" date="2016-07" db="EMBL/GenBank/DDBJ databases">
        <title>Pervasive Adenine N6-methylation of Active Genes in Fungi.</title>
        <authorList>
            <consortium name="DOE Joint Genome Institute"/>
            <person name="Mondo S.J."/>
            <person name="Dannebaum R.O."/>
            <person name="Kuo R.C."/>
            <person name="Labutti K."/>
            <person name="Haridas S."/>
            <person name="Kuo A."/>
            <person name="Salamov A."/>
            <person name="Ahrendt S.R."/>
            <person name="Lipzen A."/>
            <person name="Sullivan W."/>
            <person name="Andreopoulos W.B."/>
            <person name="Clum A."/>
            <person name="Lindquist E."/>
            <person name="Daum C."/>
            <person name="Ramamoorthy G.K."/>
            <person name="Gryganskyi A."/>
            <person name="Culley D."/>
            <person name="Magnuson J.K."/>
            <person name="James T.Y."/>
            <person name="O'Malley M.A."/>
            <person name="Stajich J.E."/>
            <person name="Spatafora J.W."/>
            <person name="Visel A."/>
            <person name="Grigoriev I.V."/>
        </authorList>
    </citation>
    <scope>NUCLEOTIDE SEQUENCE [LARGE SCALE GENOMIC DNA]</scope>
    <source>
        <strain evidence="13 14">NRRL 3301</strain>
    </source>
</reference>
<comment type="caution">
    <text evidence="13">The sequence shown here is derived from an EMBL/GenBank/DDBJ whole genome shotgun (WGS) entry which is preliminary data.</text>
</comment>
<dbReference type="AlphaFoldDB" id="A0A1X2GPI0"/>
<dbReference type="InterPro" id="IPR021109">
    <property type="entry name" value="Peptidase_aspartic_dom_sf"/>
</dbReference>
<comment type="similarity">
    <text evidence="1 10">Belongs to the peptidase A1 family.</text>
</comment>
<keyword evidence="5 10" id="KW-0378">Hydrolase</keyword>
<dbReference type="EMBL" id="MCGT01000007">
    <property type="protein sequence ID" value="ORX58327.1"/>
    <property type="molecule type" value="Genomic_DNA"/>
</dbReference>
<feature type="chain" id="PRO_5012032772" evidence="11">
    <location>
        <begin position="20"/>
        <end position="464"/>
    </location>
</feature>
<keyword evidence="2 10" id="KW-0645">Protease</keyword>
<dbReference type="CDD" id="cd05474">
    <property type="entry name" value="SAP_like"/>
    <property type="match status" value="1"/>
</dbReference>
<evidence type="ECO:0000256" key="9">
    <source>
        <dbReference type="PIRSR" id="PIRSR601461-2"/>
    </source>
</evidence>
<evidence type="ECO:0000256" key="10">
    <source>
        <dbReference type="RuleBase" id="RU000454"/>
    </source>
</evidence>
<evidence type="ECO:0000313" key="14">
    <source>
        <dbReference type="Proteomes" id="UP000242146"/>
    </source>
</evidence>
<feature type="active site" evidence="8">
    <location>
        <position position="68"/>
    </location>
</feature>
<evidence type="ECO:0000313" key="13">
    <source>
        <dbReference type="EMBL" id="ORX58327.1"/>
    </source>
</evidence>
<keyword evidence="4 10" id="KW-0064">Aspartyl protease</keyword>
<dbReference type="GO" id="GO:0004190">
    <property type="term" value="F:aspartic-type endopeptidase activity"/>
    <property type="evidence" value="ECO:0007669"/>
    <property type="project" value="UniProtKB-KW"/>
</dbReference>
<keyword evidence="7 9" id="KW-1015">Disulfide bond</keyword>
<accession>A0A1X2GPI0</accession>
<dbReference type="Pfam" id="PF00026">
    <property type="entry name" value="Asp"/>
    <property type="match status" value="1"/>
</dbReference>
<dbReference type="InterPro" id="IPR033121">
    <property type="entry name" value="PEPTIDASE_A1"/>
</dbReference>
<dbReference type="PROSITE" id="PS51767">
    <property type="entry name" value="PEPTIDASE_A1"/>
    <property type="match status" value="1"/>
</dbReference>
<evidence type="ECO:0000256" key="2">
    <source>
        <dbReference type="ARBA" id="ARBA00022670"/>
    </source>
</evidence>
<feature type="domain" description="Peptidase A1" evidence="12">
    <location>
        <begin position="50"/>
        <end position="410"/>
    </location>
</feature>
<dbReference type="Proteomes" id="UP000242146">
    <property type="component" value="Unassembled WGS sequence"/>
</dbReference>
<evidence type="ECO:0000256" key="8">
    <source>
        <dbReference type="PIRSR" id="PIRSR601461-1"/>
    </source>
</evidence>
<evidence type="ECO:0000256" key="1">
    <source>
        <dbReference type="ARBA" id="ARBA00007447"/>
    </source>
</evidence>
<evidence type="ECO:0000256" key="3">
    <source>
        <dbReference type="ARBA" id="ARBA00022729"/>
    </source>
</evidence>
<gene>
    <name evidence="13" type="ORF">DM01DRAFT_1381923</name>
</gene>
<dbReference type="FunFam" id="2.40.70.10:FF:000008">
    <property type="entry name" value="Cathepsin D"/>
    <property type="match status" value="1"/>
</dbReference>
<dbReference type="PROSITE" id="PS00141">
    <property type="entry name" value="ASP_PROTEASE"/>
    <property type="match status" value="1"/>
</dbReference>
<sequence>MYFSSCLVLLGLVSSGVTAASTLRVPLHSQHQRSQFNKRESIYNANGREYMIEISVGTPGQSFNLTMDTGSSELWIPSTSCPASVCPYSRFNQASSSSFKPSSIPFSIQYGQGSAMGVYGYDTVTIGQQAVNQQMIGLANNTKDILGQVTNGEQSNGIFGLGFPGLNEVRGVKNDLPFVYNLVQQKIISEPVFSIFLNSIYANGPSGEILFGGIDNTKFNGALQYVPVVNYKVSNMITPNLGSGSKSSSGSTYLYWTVAGQAVTSSTGFNISFPQMQPFVLDTGTTLTYMPAQIVKGLVAKLPGNITYDAFNMLYNIDCASSNDKKTTVNFQISTSTSATVPTPVTIAVPLSEMVMPLDSNSVSTATQCMLAIAPMMATSTSSPTWILGESTLRSIYQVYDVQNNRVGLAPASANGNGTVASNSSSSSGASPGQAGTQVHSGASSVNFLVNPCWLVILGLVFYL</sequence>
<feature type="active site" evidence="8">
    <location>
        <position position="282"/>
    </location>
</feature>
<dbReference type="STRING" id="101127.A0A1X2GPI0"/>
<evidence type="ECO:0000256" key="6">
    <source>
        <dbReference type="ARBA" id="ARBA00023145"/>
    </source>
</evidence>
<protein>
    <submittedName>
        <fullName evidence="13">Acid protease</fullName>
    </submittedName>
</protein>
<evidence type="ECO:0000256" key="4">
    <source>
        <dbReference type="ARBA" id="ARBA00022750"/>
    </source>
</evidence>
<evidence type="ECO:0000256" key="11">
    <source>
        <dbReference type="SAM" id="SignalP"/>
    </source>
</evidence>
<feature type="disulfide bond" evidence="9">
    <location>
        <begin position="81"/>
        <end position="86"/>
    </location>
</feature>
<dbReference type="InterPro" id="IPR001461">
    <property type="entry name" value="Aspartic_peptidase_A1"/>
</dbReference>
<dbReference type="OrthoDB" id="771136at2759"/>
<feature type="signal peptide" evidence="11">
    <location>
        <begin position="1"/>
        <end position="19"/>
    </location>
</feature>
<dbReference type="PANTHER" id="PTHR47966:SF65">
    <property type="entry name" value="ASPARTIC-TYPE ENDOPEPTIDASE"/>
    <property type="match status" value="1"/>
</dbReference>
<evidence type="ECO:0000256" key="7">
    <source>
        <dbReference type="ARBA" id="ARBA00023157"/>
    </source>
</evidence>
<dbReference type="PRINTS" id="PR00792">
    <property type="entry name" value="PEPSIN"/>
</dbReference>
<keyword evidence="6" id="KW-0865">Zymogen</keyword>